<organism evidence="1 2">
    <name type="scientific">Shouchella rhizosphaerae</name>
    <dbReference type="NCBI Taxonomy" id="866786"/>
    <lineage>
        <taxon>Bacteria</taxon>
        <taxon>Bacillati</taxon>
        <taxon>Bacillota</taxon>
        <taxon>Bacilli</taxon>
        <taxon>Bacillales</taxon>
        <taxon>Bacillaceae</taxon>
        <taxon>Shouchella</taxon>
    </lineage>
</organism>
<evidence type="ECO:0000313" key="1">
    <source>
        <dbReference type="EMBL" id="WWA29808.1"/>
    </source>
</evidence>
<dbReference type="GeneID" id="86926057"/>
<gene>
    <name evidence="1" type="ORF">V5G21_19180</name>
</gene>
<protein>
    <submittedName>
        <fullName evidence="1">Uncharacterized protein</fullName>
    </submittedName>
</protein>
<keyword evidence="2" id="KW-1185">Reference proteome</keyword>
<dbReference type="EMBL" id="CP144921">
    <property type="protein sequence ID" value="WWA29808.1"/>
    <property type="molecule type" value="Genomic_DNA"/>
</dbReference>
<reference evidence="1 2" key="1">
    <citation type="submission" date="2024-01" db="EMBL/GenBank/DDBJ databases">
        <title>Culturomics analysis of mouse respiratory tract.</title>
        <authorList>
            <person name="Phillips A.M."/>
            <person name="Collette N.M."/>
            <person name="Mageeney C.M."/>
            <person name="Sinha A."/>
            <person name="Hern K.E."/>
            <person name="Arkin A.P."/>
            <person name="Williams K.P."/>
            <person name="Branda S."/>
        </authorList>
    </citation>
    <scope>NUCLEOTIDE SEQUENCE [LARGE SCALE GENOMIC DNA]</scope>
    <source>
        <strain evidence="1 2">CP20</strain>
    </source>
</reference>
<name>A0ABZ2CXJ1_9BACI</name>
<sequence length="48" mass="5557">MKKTTKKSTNSVLPGFATSPYTADLQKKNKEAIQLFKKWKSDKKRKAR</sequence>
<dbReference type="RefSeq" id="WP_156323101.1">
    <property type="nucleotide sequence ID" value="NZ_CP144921.1"/>
</dbReference>
<proteinExistence type="predicted"/>
<evidence type="ECO:0000313" key="2">
    <source>
        <dbReference type="Proteomes" id="UP001341136"/>
    </source>
</evidence>
<accession>A0ABZ2CXJ1</accession>
<dbReference type="Proteomes" id="UP001341136">
    <property type="component" value="Chromosome"/>
</dbReference>